<feature type="compositionally biased region" description="Basic and acidic residues" evidence="2">
    <location>
        <begin position="58"/>
        <end position="68"/>
    </location>
</feature>
<dbReference type="Pfam" id="PF04857">
    <property type="entry name" value="CAF1"/>
    <property type="match status" value="1"/>
</dbReference>
<dbReference type="OrthoDB" id="414075at2759"/>
<keyword evidence="4" id="KW-1185">Reference proteome</keyword>
<dbReference type="PANTHER" id="PTHR15092:SF22">
    <property type="entry name" value="POLY(A)-SPECIFIC RIBONUCLEASE PNLDC1"/>
    <property type="match status" value="1"/>
</dbReference>
<evidence type="ECO:0000313" key="5">
    <source>
        <dbReference type="WBParaSite" id="ACOC_0001062601-mRNA-1"/>
    </source>
</evidence>
<dbReference type="SUPFAM" id="SSF53098">
    <property type="entry name" value="Ribonuclease H-like"/>
    <property type="match status" value="1"/>
</dbReference>
<gene>
    <name evidence="3" type="ORF">ACOC_LOCUS10627</name>
</gene>
<protein>
    <submittedName>
        <fullName evidence="5">FTH domain-containing protein</fullName>
    </submittedName>
</protein>
<dbReference type="GO" id="GO:0003723">
    <property type="term" value="F:RNA binding"/>
    <property type="evidence" value="ECO:0007669"/>
    <property type="project" value="TreeGrafter"/>
</dbReference>
<dbReference type="InterPro" id="IPR006941">
    <property type="entry name" value="RNase_CAF1"/>
</dbReference>
<name>A0A0R3PWR4_ANGCS</name>
<proteinExistence type="inferred from homology"/>
<feature type="region of interest" description="Disordered" evidence="2">
    <location>
        <begin position="39"/>
        <end position="68"/>
    </location>
</feature>
<dbReference type="AlphaFoldDB" id="A0A0R3PWR4"/>
<accession>A0A0R3PWR4</accession>
<dbReference type="EMBL" id="UYYA01004510">
    <property type="protein sequence ID" value="VDM62212.1"/>
    <property type="molecule type" value="Genomic_DNA"/>
</dbReference>
<dbReference type="Gene3D" id="3.30.420.10">
    <property type="entry name" value="Ribonuclease H-like superfamily/Ribonuclease H"/>
    <property type="match status" value="1"/>
</dbReference>
<dbReference type="InterPro" id="IPR036397">
    <property type="entry name" value="RNaseH_sf"/>
</dbReference>
<dbReference type="InterPro" id="IPR012337">
    <property type="entry name" value="RNaseH-like_sf"/>
</dbReference>
<sequence length="253" mass="29675">MDALDISVLKEALVVFAITRTPFQGVSMSTTWKKAELAAAKSEDRRKEKMKKFQPPVEKPRDKHTPKREGDIVDVEKFKKKIKKLKYRVDVFCITVFKRTSKQEFSISPSALHFLARHGFDFKKLIVEGVTYCNQTELGKLRDKILSGDYDFDLFEHGLSERMRTLRGQIVCEMFNESDILPFEYSNDTNCQKRPIIIELFRNGDKDYAFKKYLWDRPLNSLEEVVMTFALSEEFPALEFHIDEERTLVSFFE</sequence>
<dbReference type="InterPro" id="IPR051181">
    <property type="entry name" value="CAF1_poly(A)_ribonucleases"/>
</dbReference>
<dbReference type="Proteomes" id="UP000267027">
    <property type="component" value="Unassembled WGS sequence"/>
</dbReference>
<reference evidence="3 4" key="2">
    <citation type="submission" date="2018-11" db="EMBL/GenBank/DDBJ databases">
        <authorList>
            <consortium name="Pathogen Informatics"/>
        </authorList>
    </citation>
    <scope>NUCLEOTIDE SEQUENCE [LARGE SCALE GENOMIC DNA]</scope>
    <source>
        <strain evidence="3 4">Costa Rica</strain>
    </source>
</reference>
<evidence type="ECO:0000313" key="3">
    <source>
        <dbReference type="EMBL" id="VDM62212.1"/>
    </source>
</evidence>
<evidence type="ECO:0000256" key="1">
    <source>
        <dbReference type="ARBA" id="ARBA00008372"/>
    </source>
</evidence>
<dbReference type="PANTHER" id="PTHR15092">
    <property type="entry name" value="POLY A -SPECIFIC RIBONUCLEASE/TARGET OF EGR1, MEMBER 1"/>
    <property type="match status" value="1"/>
</dbReference>
<dbReference type="STRING" id="334426.A0A0R3PWR4"/>
<evidence type="ECO:0000313" key="4">
    <source>
        <dbReference type="Proteomes" id="UP000267027"/>
    </source>
</evidence>
<comment type="similarity">
    <text evidence="1">Belongs to the CAF1 family.</text>
</comment>
<dbReference type="WBParaSite" id="ACOC_0001062601-mRNA-1">
    <property type="protein sequence ID" value="ACOC_0001062601-mRNA-1"/>
    <property type="gene ID" value="ACOC_0001062601"/>
</dbReference>
<evidence type="ECO:0000256" key="2">
    <source>
        <dbReference type="SAM" id="MobiDB-lite"/>
    </source>
</evidence>
<dbReference type="GO" id="GO:0000175">
    <property type="term" value="F:3'-5'-RNA exonuclease activity"/>
    <property type="evidence" value="ECO:0007669"/>
    <property type="project" value="TreeGrafter"/>
</dbReference>
<organism evidence="5">
    <name type="scientific">Angiostrongylus costaricensis</name>
    <name type="common">Nematode worm</name>
    <dbReference type="NCBI Taxonomy" id="334426"/>
    <lineage>
        <taxon>Eukaryota</taxon>
        <taxon>Metazoa</taxon>
        <taxon>Ecdysozoa</taxon>
        <taxon>Nematoda</taxon>
        <taxon>Chromadorea</taxon>
        <taxon>Rhabditida</taxon>
        <taxon>Rhabditina</taxon>
        <taxon>Rhabditomorpha</taxon>
        <taxon>Strongyloidea</taxon>
        <taxon>Metastrongylidae</taxon>
        <taxon>Angiostrongylus</taxon>
    </lineage>
</organism>
<reference evidence="5" key="1">
    <citation type="submission" date="2017-02" db="UniProtKB">
        <authorList>
            <consortium name="WormBaseParasite"/>
        </authorList>
    </citation>
    <scope>IDENTIFICATION</scope>
</reference>